<reference evidence="3 4" key="1">
    <citation type="journal article" date="2018" name="Sci. Rep.">
        <title>Raphidocelis subcapitata (=Pseudokirchneriella subcapitata) provides an insight into genome evolution and environmental adaptations in the Sphaeropleales.</title>
        <authorList>
            <person name="Suzuki S."/>
            <person name="Yamaguchi H."/>
            <person name="Nakajima N."/>
            <person name="Kawachi M."/>
        </authorList>
    </citation>
    <scope>NUCLEOTIDE SEQUENCE [LARGE SCALE GENOMIC DNA]</scope>
    <source>
        <strain evidence="3 4">NIES-35</strain>
    </source>
</reference>
<dbReference type="PANTHER" id="PTHR36509:SF2">
    <property type="entry name" value="BLL3101 PROTEIN"/>
    <property type="match status" value="1"/>
</dbReference>
<dbReference type="InterPro" id="IPR037049">
    <property type="entry name" value="DUF1214_C_sf"/>
</dbReference>
<dbReference type="SUPFAM" id="SSF160935">
    <property type="entry name" value="VPA0735-like"/>
    <property type="match status" value="1"/>
</dbReference>
<protein>
    <recommendedName>
        <fullName evidence="2">DUF1214 domain-containing protein</fullName>
    </recommendedName>
</protein>
<dbReference type="EMBL" id="BDRX01000088">
    <property type="protein sequence ID" value="GBF96902.1"/>
    <property type="molecule type" value="Genomic_DNA"/>
</dbReference>
<gene>
    <name evidence="3" type="ORF">Rsub_09907</name>
</gene>
<name>A0A2V0PD69_9CHLO</name>
<evidence type="ECO:0000313" key="4">
    <source>
        <dbReference type="Proteomes" id="UP000247498"/>
    </source>
</evidence>
<feature type="domain" description="DUF1214" evidence="2">
    <location>
        <begin position="35"/>
        <end position="87"/>
    </location>
</feature>
<accession>A0A2V0PD69</accession>
<dbReference type="InParanoid" id="A0A2V0PD69"/>
<evidence type="ECO:0000259" key="2">
    <source>
        <dbReference type="Pfam" id="PF06742"/>
    </source>
</evidence>
<dbReference type="AlphaFoldDB" id="A0A2V0PD69"/>
<keyword evidence="4" id="KW-1185">Reference proteome</keyword>
<dbReference type="InterPro" id="IPR010621">
    <property type="entry name" value="DUF1214"/>
</dbReference>
<organism evidence="3 4">
    <name type="scientific">Raphidocelis subcapitata</name>
    <dbReference type="NCBI Taxonomy" id="307507"/>
    <lineage>
        <taxon>Eukaryota</taxon>
        <taxon>Viridiplantae</taxon>
        <taxon>Chlorophyta</taxon>
        <taxon>core chlorophytes</taxon>
        <taxon>Chlorophyceae</taxon>
        <taxon>CS clade</taxon>
        <taxon>Sphaeropleales</taxon>
        <taxon>Selenastraceae</taxon>
        <taxon>Raphidocelis</taxon>
    </lineage>
</organism>
<feature type="region of interest" description="Disordered" evidence="1">
    <location>
        <begin position="1"/>
        <end position="104"/>
    </location>
</feature>
<dbReference type="PANTHER" id="PTHR36509">
    <property type="entry name" value="BLL3101 PROTEIN"/>
    <property type="match status" value="1"/>
</dbReference>
<sequence length="104" mass="10883">MHGPARPTSCAPRQLRAPAAARPGSCAPRPLGPTHTTSDRDPLKFAPDGSLMLYLQPDSPGAEKEPNRLPGPASGGVAMTMRVSAPKPQVRDGRWAPPAVRKAA</sequence>
<feature type="compositionally biased region" description="Low complexity" evidence="1">
    <location>
        <begin position="11"/>
        <end position="23"/>
    </location>
</feature>
<dbReference type="STRING" id="307507.A0A2V0PD69"/>
<proteinExistence type="predicted"/>
<dbReference type="Proteomes" id="UP000247498">
    <property type="component" value="Unassembled WGS sequence"/>
</dbReference>
<evidence type="ECO:0000256" key="1">
    <source>
        <dbReference type="SAM" id="MobiDB-lite"/>
    </source>
</evidence>
<dbReference type="Pfam" id="PF06742">
    <property type="entry name" value="DUF1214"/>
    <property type="match status" value="1"/>
</dbReference>
<dbReference type="Gene3D" id="2.60.120.600">
    <property type="entry name" value="Domain of unknown function DUF1214, C-terminal domain"/>
    <property type="match status" value="1"/>
</dbReference>
<comment type="caution">
    <text evidence="3">The sequence shown here is derived from an EMBL/GenBank/DDBJ whole genome shotgun (WGS) entry which is preliminary data.</text>
</comment>
<evidence type="ECO:0000313" key="3">
    <source>
        <dbReference type="EMBL" id="GBF96902.1"/>
    </source>
</evidence>